<feature type="transmembrane region" description="Helical" evidence="2">
    <location>
        <begin position="187"/>
        <end position="207"/>
    </location>
</feature>
<dbReference type="Proteomes" id="UP000239907">
    <property type="component" value="Unassembled WGS sequence"/>
</dbReference>
<feature type="compositionally biased region" description="Pro residues" evidence="1">
    <location>
        <begin position="64"/>
        <end position="73"/>
    </location>
</feature>
<proteinExistence type="predicted"/>
<reference evidence="4 5" key="1">
    <citation type="submission" date="2016-12" db="EMBL/GenBank/DDBJ databases">
        <title>Study of bacterial adaptation to deep sea.</title>
        <authorList>
            <person name="Song J."/>
            <person name="Yoshizawa S."/>
            <person name="Kogure K."/>
        </authorList>
    </citation>
    <scope>NUCLEOTIDE SEQUENCE [LARGE SCALE GENOMIC DNA]</scope>
    <source>
        <strain evidence="4 5">SAORIC-165</strain>
    </source>
</reference>
<feature type="compositionally biased region" description="Low complexity" evidence="1">
    <location>
        <begin position="99"/>
        <end position="117"/>
    </location>
</feature>
<accession>A0A2S7TZK0</accession>
<evidence type="ECO:0000313" key="4">
    <source>
        <dbReference type="EMBL" id="PQJ27687.1"/>
    </source>
</evidence>
<dbReference type="Pfam" id="PF14237">
    <property type="entry name" value="GYF_2"/>
    <property type="match status" value="1"/>
</dbReference>
<dbReference type="AlphaFoldDB" id="A0A2S7TZK0"/>
<dbReference type="RefSeq" id="WP_105042174.1">
    <property type="nucleotide sequence ID" value="NZ_MQWA01000001.1"/>
</dbReference>
<dbReference type="OrthoDB" id="199871at2"/>
<keyword evidence="2" id="KW-1133">Transmembrane helix</keyword>
<organism evidence="4 5">
    <name type="scientific">Rubritalea profundi</name>
    <dbReference type="NCBI Taxonomy" id="1658618"/>
    <lineage>
        <taxon>Bacteria</taxon>
        <taxon>Pseudomonadati</taxon>
        <taxon>Verrucomicrobiota</taxon>
        <taxon>Verrucomicrobiia</taxon>
        <taxon>Verrucomicrobiales</taxon>
        <taxon>Rubritaleaceae</taxon>
        <taxon>Rubritalea</taxon>
    </lineage>
</organism>
<evidence type="ECO:0000256" key="2">
    <source>
        <dbReference type="SAM" id="Phobius"/>
    </source>
</evidence>
<feature type="region of interest" description="Disordered" evidence="1">
    <location>
        <begin position="61"/>
        <end position="122"/>
    </location>
</feature>
<feature type="transmembrane region" description="Helical" evidence="2">
    <location>
        <begin position="149"/>
        <end position="167"/>
    </location>
</feature>
<feature type="domain" description="GYF" evidence="3">
    <location>
        <begin position="8"/>
        <end position="58"/>
    </location>
</feature>
<evidence type="ECO:0000256" key="1">
    <source>
        <dbReference type="SAM" id="MobiDB-lite"/>
    </source>
</evidence>
<gene>
    <name evidence="4" type="ORF">BSZ32_03675</name>
</gene>
<keyword evidence="5" id="KW-1185">Reference proteome</keyword>
<keyword evidence="2" id="KW-0472">Membrane</keyword>
<evidence type="ECO:0000259" key="3">
    <source>
        <dbReference type="Pfam" id="PF14237"/>
    </source>
</evidence>
<feature type="compositionally biased region" description="Pro residues" evidence="1">
    <location>
        <begin position="84"/>
        <end position="98"/>
    </location>
</feature>
<protein>
    <recommendedName>
        <fullName evidence="3">GYF domain-containing protein</fullName>
    </recommendedName>
</protein>
<dbReference type="InterPro" id="IPR025640">
    <property type="entry name" value="GYF_2"/>
</dbReference>
<name>A0A2S7TZK0_9BACT</name>
<feature type="transmembrane region" description="Helical" evidence="2">
    <location>
        <begin position="219"/>
        <end position="237"/>
    </location>
</feature>
<comment type="caution">
    <text evidence="4">The sequence shown here is derived from an EMBL/GenBank/DDBJ whole genome shotgun (WGS) entry which is preliminary data.</text>
</comment>
<feature type="transmembrane region" description="Helical" evidence="2">
    <location>
        <begin position="257"/>
        <end position="280"/>
    </location>
</feature>
<evidence type="ECO:0000313" key="5">
    <source>
        <dbReference type="Proteomes" id="UP000239907"/>
    </source>
</evidence>
<dbReference type="EMBL" id="MQWA01000001">
    <property type="protein sequence ID" value="PQJ27687.1"/>
    <property type="molecule type" value="Genomic_DNA"/>
</dbReference>
<sequence>MSEQESVWYYTQHGERKGPVTLDVLRGAIEHVKIDRQKDLIWGPGLSDWVTMDKVPELQGLAAGPPPVAPAGPPEITASAKVEPPAPIAPTESPPSPPASGIASAPKPADAPASANPYESPASLEDDTALADAMAARRVGESSTGMGRLAYFLWSLLINVAGVMVVFSIAGRYKTLVDETGVREDGLVVGVLATILVLGILGLVVSLSRLKNLSMSRWNFLWSFVPFANIWLGFRMIACPPGYAQHKKLDVPGKVMLVLFVVYILFCIATPVLFSGASYYKEAADKAQQQIEEQQHAKEGESD</sequence>
<keyword evidence="2" id="KW-0812">Transmembrane</keyword>